<dbReference type="Proteomes" id="UP000799444">
    <property type="component" value="Unassembled WGS sequence"/>
</dbReference>
<protein>
    <submittedName>
        <fullName evidence="2">Uncharacterized protein</fullName>
    </submittedName>
</protein>
<dbReference type="EMBL" id="ML996117">
    <property type="protein sequence ID" value="KAF2737272.1"/>
    <property type="molecule type" value="Genomic_DNA"/>
</dbReference>
<name>A0A9P4R5R7_9PLEO</name>
<evidence type="ECO:0000313" key="2">
    <source>
        <dbReference type="EMBL" id="KAF2737272.1"/>
    </source>
</evidence>
<gene>
    <name evidence="2" type="ORF">EJ04DRAFT_124441</name>
</gene>
<comment type="caution">
    <text evidence="2">The sequence shown here is derived from an EMBL/GenBank/DDBJ whole genome shotgun (WGS) entry which is preliminary data.</text>
</comment>
<dbReference type="AlphaFoldDB" id="A0A9P4R5R7"/>
<feature type="compositionally biased region" description="Pro residues" evidence="1">
    <location>
        <begin position="147"/>
        <end position="156"/>
    </location>
</feature>
<organism evidence="2 3">
    <name type="scientific">Polyplosphaeria fusca</name>
    <dbReference type="NCBI Taxonomy" id="682080"/>
    <lineage>
        <taxon>Eukaryota</taxon>
        <taxon>Fungi</taxon>
        <taxon>Dikarya</taxon>
        <taxon>Ascomycota</taxon>
        <taxon>Pezizomycotina</taxon>
        <taxon>Dothideomycetes</taxon>
        <taxon>Pleosporomycetidae</taxon>
        <taxon>Pleosporales</taxon>
        <taxon>Tetraplosphaeriaceae</taxon>
        <taxon>Polyplosphaeria</taxon>
    </lineage>
</organism>
<feature type="region of interest" description="Disordered" evidence="1">
    <location>
        <begin position="133"/>
        <end position="159"/>
    </location>
</feature>
<proteinExistence type="predicted"/>
<reference evidence="2" key="1">
    <citation type="journal article" date="2020" name="Stud. Mycol.">
        <title>101 Dothideomycetes genomes: a test case for predicting lifestyles and emergence of pathogens.</title>
        <authorList>
            <person name="Haridas S."/>
            <person name="Albert R."/>
            <person name="Binder M."/>
            <person name="Bloem J."/>
            <person name="Labutti K."/>
            <person name="Salamov A."/>
            <person name="Andreopoulos B."/>
            <person name="Baker S."/>
            <person name="Barry K."/>
            <person name="Bills G."/>
            <person name="Bluhm B."/>
            <person name="Cannon C."/>
            <person name="Castanera R."/>
            <person name="Culley D."/>
            <person name="Daum C."/>
            <person name="Ezra D."/>
            <person name="Gonzalez J."/>
            <person name="Henrissat B."/>
            <person name="Kuo A."/>
            <person name="Liang C."/>
            <person name="Lipzen A."/>
            <person name="Lutzoni F."/>
            <person name="Magnuson J."/>
            <person name="Mondo S."/>
            <person name="Nolan M."/>
            <person name="Ohm R."/>
            <person name="Pangilinan J."/>
            <person name="Park H.-J."/>
            <person name="Ramirez L."/>
            <person name="Alfaro M."/>
            <person name="Sun H."/>
            <person name="Tritt A."/>
            <person name="Yoshinaga Y."/>
            <person name="Zwiers L.-H."/>
            <person name="Turgeon B."/>
            <person name="Goodwin S."/>
            <person name="Spatafora J."/>
            <person name="Crous P."/>
            <person name="Grigoriev I."/>
        </authorList>
    </citation>
    <scope>NUCLEOTIDE SEQUENCE</scope>
    <source>
        <strain evidence="2">CBS 125425</strain>
    </source>
</reference>
<evidence type="ECO:0000313" key="3">
    <source>
        <dbReference type="Proteomes" id="UP000799444"/>
    </source>
</evidence>
<accession>A0A9P4R5R7</accession>
<evidence type="ECO:0000256" key="1">
    <source>
        <dbReference type="SAM" id="MobiDB-lite"/>
    </source>
</evidence>
<feature type="region of interest" description="Disordered" evidence="1">
    <location>
        <begin position="1"/>
        <end position="37"/>
    </location>
</feature>
<keyword evidence="3" id="KW-1185">Reference proteome</keyword>
<feature type="compositionally biased region" description="Gly residues" evidence="1">
    <location>
        <begin position="10"/>
        <end position="25"/>
    </location>
</feature>
<sequence>MHFSRRRPTGGRGSAIGASYGQGRGVGRRQSGRGSVGHRLAGANGGCKICRRCDRRCEWWRVGVVCVGCGMRGSGRRKSLLGRRAIKRPCLNGASTKPSLFPFILTPARVPIQTRTHSLPICKLHAFATGSSHYQRHTAQKAGPGSPTEPPTPPRPLSWSLRCAAESLPKVFSSTS</sequence>